<dbReference type="Proteomes" id="UP000095409">
    <property type="component" value="Unassembled WGS sequence"/>
</dbReference>
<dbReference type="RefSeq" id="WP_055066603.1">
    <property type="nucleotide sequence ID" value="NZ_CYZD01000021.1"/>
</dbReference>
<sequence length="69" mass="7813">MNDRCPNYCGLTCVDGSCPNALADEYPEYSYEHCTCEECGYYKGCSDCCFADNPEYCTESEKEKYKGVI</sequence>
<protein>
    <submittedName>
        <fullName evidence="1">Uncharacterized protein</fullName>
    </submittedName>
</protein>
<dbReference type="EMBL" id="CYZD01000021">
    <property type="protein sequence ID" value="CUO73436.1"/>
    <property type="molecule type" value="Genomic_DNA"/>
</dbReference>
<accession>A0A174HJ46</accession>
<evidence type="ECO:0000313" key="1">
    <source>
        <dbReference type="EMBL" id="CUO73436.1"/>
    </source>
</evidence>
<proteinExistence type="predicted"/>
<organism evidence="1 2">
    <name type="scientific">Blautia obeum</name>
    <dbReference type="NCBI Taxonomy" id="40520"/>
    <lineage>
        <taxon>Bacteria</taxon>
        <taxon>Bacillati</taxon>
        <taxon>Bacillota</taxon>
        <taxon>Clostridia</taxon>
        <taxon>Lachnospirales</taxon>
        <taxon>Lachnospiraceae</taxon>
        <taxon>Blautia</taxon>
    </lineage>
</organism>
<gene>
    <name evidence="1" type="ORF">ERS852394_02897</name>
</gene>
<dbReference type="AlphaFoldDB" id="A0A174HJ46"/>
<reference evidence="1 2" key="1">
    <citation type="submission" date="2015-09" db="EMBL/GenBank/DDBJ databases">
        <authorList>
            <consortium name="Pathogen Informatics"/>
        </authorList>
    </citation>
    <scope>NUCLEOTIDE SEQUENCE [LARGE SCALE GENOMIC DNA]</scope>
    <source>
        <strain evidence="1 2">2789STDY5608837</strain>
    </source>
</reference>
<evidence type="ECO:0000313" key="2">
    <source>
        <dbReference type="Proteomes" id="UP000095409"/>
    </source>
</evidence>
<name>A0A174HJ46_9FIRM</name>